<keyword evidence="8 12" id="KW-0067">ATP-binding</keyword>
<feature type="binding site" evidence="12">
    <location>
        <position position="246"/>
    </location>
    <ligand>
        <name>K(+)</name>
        <dbReference type="ChEBI" id="CHEBI:29103"/>
    </ligand>
</feature>
<dbReference type="EC" id="2.7.1.15" evidence="2 12"/>
<evidence type="ECO:0000259" key="13">
    <source>
        <dbReference type="Pfam" id="PF00294"/>
    </source>
</evidence>
<evidence type="ECO:0000256" key="8">
    <source>
        <dbReference type="ARBA" id="ARBA00022840"/>
    </source>
</evidence>
<feature type="domain" description="Carbohydrate kinase PfkB" evidence="13">
    <location>
        <begin position="1"/>
        <end position="292"/>
    </location>
</feature>
<evidence type="ECO:0000313" key="15">
    <source>
        <dbReference type="Proteomes" id="UP000611762"/>
    </source>
</evidence>
<feature type="binding site" evidence="12">
    <location>
        <begin position="11"/>
        <end position="13"/>
    </location>
    <ligand>
        <name>substrate</name>
    </ligand>
</feature>
<dbReference type="AlphaFoldDB" id="A0A926DMU9"/>
<keyword evidence="5 12" id="KW-0479">Metal-binding</keyword>
<dbReference type="PANTHER" id="PTHR10584">
    <property type="entry name" value="SUGAR KINASE"/>
    <property type="match status" value="1"/>
</dbReference>
<evidence type="ECO:0000256" key="6">
    <source>
        <dbReference type="ARBA" id="ARBA00022741"/>
    </source>
</evidence>
<comment type="subcellular location">
    <subcellularLocation>
        <location evidence="12">Cytoplasm</location>
    </subcellularLocation>
</comment>
<feature type="binding site" evidence="12">
    <location>
        <begin position="39"/>
        <end position="43"/>
    </location>
    <ligand>
        <name>substrate</name>
    </ligand>
</feature>
<comment type="catalytic activity">
    <reaction evidence="12">
        <text>D-ribose + ATP = D-ribose 5-phosphate + ADP + H(+)</text>
        <dbReference type="Rhea" id="RHEA:13697"/>
        <dbReference type="ChEBI" id="CHEBI:15378"/>
        <dbReference type="ChEBI" id="CHEBI:30616"/>
        <dbReference type="ChEBI" id="CHEBI:47013"/>
        <dbReference type="ChEBI" id="CHEBI:78346"/>
        <dbReference type="ChEBI" id="CHEBI:456216"/>
        <dbReference type="EC" id="2.7.1.15"/>
    </reaction>
</comment>
<dbReference type="SUPFAM" id="SSF53613">
    <property type="entry name" value="Ribokinase-like"/>
    <property type="match status" value="1"/>
</dbReference>
<gene>
    <name evidence="12 14" type="primary">rbsK</name>
    <name evidence="14" type="ORF">H8698_03440</name>
</gene>
<feature type="binding site" evidence="12">
    <location>
        <position position="244"/>
    </location>
    <ligand>
        <name>K(+)</name>
        <dbReference type="ChEBI" id="CHEBI:29103"/>
    </ligand>
</feature>
<feature type="active site" description="Proton acceptor" evidence="12">
    <location>
        <position position="250"/>
    </location>
</feature>
<dbReference type="NCBIfam" id="TIGR02152">
    <property type="entry name" value="D_ribokin_bact"/>
    <property type="match status" value="1"/>
</dbReference>
<feature type="binding site" evidence="12">
    <location>
        <position position="250"/>
    </location>
    <ligand>
        <name>substrate</name>
    </ligand>
</feature>
<feature type="binding site" evidence="12">
    <location>
        <position position="289"/>
    </location>
    <ligand>
        <name>K(+)</name>
        <dbReference type="ChEBI" id="CHEBI:29103"/>
    </ligand>
</feature>
<feature type="binding site" evidence="12">
    <location>
        <position position="280"/>
    </location>
    <ligand>
        <name>K(+)</name>
        <dbReference type="ChEBI" id="CHEBI:29103"/>
    </ligand>
</feature>
<comment type="caution">
    <text evidence="12">Lacks conserved residue(s) required for the propagation of feature annotation.</text>
</comment>
<evidence type="ECO:0000256" key="12">
    <source>
        <dbReference type="HAMAP-Rule" id="MF_01987"/>
    </source>
</evidence>
<feature type="binding site" evidence="12">
    <location>
        <position position="283"/>
    </location>
    <ligand>
        <name>K(+)</name>
        <dbReference type="ChEBI" id="CHEBI:29103"/>
    </ligand>
</feature>
<dbReference type="HAMAP" id="MF_01987">
    <property type="entry name" value="Ribokinase"/>
    <property type="match status" value="1"/>
</dbReference>
<dbReference type="InterPro" id="IPR029056">
    <property type="entry name" value="Ribokinase-like"/>
</dbReference>
<feature type="binding site" evidence="12">
    <location>
        <position position="285"/>
    </location>
    <ligand>
        <name>K(+)</name>
        <dbReference type="ChEBI" id="CHEBI:29103"/>
    </ligand>
</feature>
<keyword evidence="10 12" id="KW-0630">Potassium</keyword>
<comment type="function">
    <text evidence="12">Catalyzes the phosphorylation of ribose at O-5 in a reaction requiring ATP and magnesium. The resulting D-ribose-5-phosphate can then be used either for sythesis of nucleotides, histidine, and tryptophan, or as a component of the pentose phosphate pathway.</text>
</comment>
<evidence type="ECO:0000256" key="3">
    <source>
        <dbReference type="ARBA" id="ARBA00016943"/>
    </source>
</evidence>
<dbReference type="Proteomes" id="UP000611762">
    <property type="component" value="Unassembled WGS sequence"/>
</dbReference>
<dbReference type="InterPro" id="IPR011877">
    <property type="entry name" value="Ribokinase"/>
</dbReference>
<organism evidence="14 15">
    <name type="scientific">Congzhengia minquanensis</name>
    <dbReference type="NCBI Taxonomy" id="2763657"/>
    <lineage>
        <taxon>Bacteria</taxon>
        <taxon>Bacillati</taxon>
        <taxon>Bacillota</taxon>
        <taxon>Clostridia</taxon>
        <taxon>Eubacteriales</taxon>
        <taxon>Oscillospiraceae</taxon>
        <taxon>Congzhengia</taxon>
    </lineage>
</organism>
<dbReference type="GO" id="GO:0005524">
    <property type="term" value="F:ATP binding"/>
    <property type="evidence" value="ECO:0007669"/>
    <property type="project" value="UniProtKB-UniRule"/>
</dbReference>
<comment type="similarity">
    <text evidence="1">Belongs to the carbohydrate kinase pfkB family.</text>
</comment>
<name>A0A926DMU9_9FIRM</name>
<sequence length="306" mass="31564">MNKILVVGSVNIDLVIKTERIPSLGETVSGSGFSTICGGKGANQAVAIAKSGGDVTMLACVGDDVYGKMAISNLNQAGVCPAVKVCDNAPTGVAVITVCGGDNHIILDAGANGLVTIEMIAANEALFQAADIVVLQLEIPMEAVETAARLAKKHGCTVVLNPAPFQPLSRALILNVDLFVPNEFEASQVVGFEISGKEQVKKAICALEEMGIKQPVITLGAQGSAFRYGGEVVFQPAFRVTAVDTTAAGDTFIGGICACLCRGLTLKESVRYASAASAIAVSRFGASVSVPSKEEVLTFLSLPNCE</sequence>
<dbReference type="CDD" id="cd01174">
    <property type="entry name" value="ribokinase"/>
    <property type="match status" value="1"/>
</dbReference>
<dbReference type="InterPro" id="IPR002139">
    <property type="entry name" value="Ribo/fructo_kinase"/>
</dbReference>
<dbReference type="PROSITE" id="PS00583">
    <property type="entry name" value="PFKB_KINASES_1"/>
    <property type="match status" value="1"/>
</dbReference>
<protein>
    <recommendedName>
        <fullName evidence="3 12">Ribokinase</fullName>
        <shortName evidence="12">RK</shortName>
        <ecNumber evidence="2 12">2.7.1.15</ecNumber>
    </recommendedName>
</protein>
<keyword evidence="4 12" id="KW-0808">Transferase</keyword>
<evidence type="ECO:0000256" key="9">
    <source>
        <dbReference type="ARBA" id="ARBA00022842"/>
    </source>
</evidence>
<proteinExistence type="inferred from homology"/>
<feature type="binding site" evidence="12">
    <location>
        <position position="182"/>
    </location>
    <ligand>
        <name>ATP</name>
        <dbReference type="ChEBI" id="CHEBI:30616"/>
    </ligand>
</feature>
<dbReference type="InterPro" id="IPR011611">
    <property type="entry name" value="PfkB_dom"/>
</dbReference>
<dbReference type="GO" id="GO:0046872">
    <property type="term" value="F:metal ion binding"/>
    <property type="evidence" value="ECO:0007669"/>
    <property type="project" value="UniProtKB-KW"/>
</dbReference>
<keyword evidence="11 12" id="KW-0119">Carbohydrate metabolism</keyword>
<keyword evidence="7 12" id="KW-0418">Kinase</keyword>
<comment type="cofactor">
    <cofactor evidence="12">
        <name>Mg(2+)</name>
        <dbReference type="ChEBI" id="CHEBI:18420"/>
    </cofactor>
    <text evidence="12">Requires a divalent cation, most likely magnesium in vivo, as an electrophilic catalyst to aid phosphoryl group transfer. It is the chelate of the metal and the nucleotide that is the actual substrate.</text>
</comment>
<comment type="activity regulation">
    <text evidence="12">Activated by a monovalent cation that binds near, but not in, the active site. The most likely occupant of the site in vivo is potassium. Ion binding induces a conformational change that may alter substrate affinity.</text>
</comment>
<evidence type="ECO:0000256" key="5">
    <source>
        <dbReference type="ARBA" id="ARBA00022723"/>
    </source>
</evidence>
<comment type="similarity">
    <text evidence="12">Belongs to the carbohydrate kinase PfkB family. Ribokinase subfamily.</text>
</comment>
<dbReference type="PRINTS" id="PR00990">
    <property type="entry name" value="RIBOKINASE"/>
</dbReference>
<keyword evidence="12" id="KW-0963">Cytoplasm</keyword>
<evidence type="ECO:0000256" key="7">
    <source>
        <dbReference type="ARBA" id="ARBA00022777"/>
    </source>
</evidence>
<dbReference type="RefSeq" id="WP_249311166.1">
    <property type="nucleotide sequence ID" value="NZ_JACRSU010000001.1"/>
</dbReference>
<reference evidence="14" key="1">
    <citation type="submission" date="2020-08" db="EMBL/GenBank/DDBJ databases">
        <title>Genome public.</title>
        <authorList>
            <person name="Liu C."/>
            <person name="Sun Q."/>
        </authorList>
    </citation>
    <scope>NUCLEOTIDE SEQUENCE</scope>
    <source>
        <strain evidence="14">H8</strain>
    </source>
</reference>
<keyword evidence="15" id="KW-1185">Reference proteome</keyword>
<dbReference type="Pfam" id="PF00294">
    <property type="entry name" value="PfkB"/>
    <property type="match status" value="1"/>
</dbReference>
<dbReference type="EMBL" id="JACRSU010000001">
    <property type="protein sequence ID" value="MBC8540030.1"/>
    <property type="molecule type" value="Genomic_DNA"/>
</dbReference>
<dbReference type="GO" id="GO:0019303">
    <property type="term" value="P:D-ribose catabolic process"/>
    <property type="evidence" value="ECO:0007669"/>
    <property type="project" value="UniProtKB-UniRule"/>
</dbReference>
<keyword evidence="9 12" id="KW-0460">Magnesium</keyword>
<accession>A0A926DMU9</accession>
<dbReference type="Gene3D" id="3.40.1190.20">
    <property type="match status" value="1"/>
</dbReference>
<comment type="pathway">
    <text evidence="12">Carbohydrate metabolism; D-ribose degradation; D-ribose 5-phosphate from beta-D-ribopyranose: step 2/2.</text>
</comment>
<evidence type="ECO:0000256" key="1">
    <source>
        <dbReference type="ARBA" id="ARBA00005380"/>
    </source>
</evidence>
<evidence type="ECO:0000256" key="11">
    <source>
        <dbReference type="ARBA" id="ARBA00023277"/>
    </source>
</evidence>
<comment type="caution">
    <text evidence="14">The sequence shown here is derived from an EMBL/GenBank/DDBJ whole genome shotgun (WGS) entry which is preliminary data.</text>
</comment>
<evidence type="ECO:0000256" key="4">
    <source>
        <dbReference type="ARBA" id="ARBA00022679"/>
    </source>
</evidence>
<evidence type="ECO:0000313" key="14">
    <source>
        <dbReference type="EMBL" id="MBC8540030.1"/>
    </source>
</evidence>
<feature type="binding site" evidence="12">
    <location>
        <position position="138"/>
    </location>
    <ligand>
        <name>substrate</name>
    </ligand>
</feature>
<evidence type="ECO:0000256" key="10">
    <source>
        <dbReference type="ARBA" id="ARBA00022958"/>
    </source>
</evidence>
<keyword evidence="6 12" id="KW-0547">Nucleotide-binding</keyword>
<feature type="binding site" evidence="12">
    <location>
        <begin position="218"/>
        <end position="223"/>
    </location>
    <ligand>
        <name>ATP</name>
        <dbReference type="ChEBI" id="CHEBI:30616"/>
    </ligand>
</feature>
<comment type="subunit">
    <text evidence="12">Homodimer.</text>
</comment>
<dbReference type="GO" id="GO:0005829">
    <property type="term" value="C:cytosol"/>
    <property type="evidence" value="ECO:0007669"/>
    <property type="project" value="TreeGrafter"/>
</dbReference>
<dbReference type="InterPro" id="IPR002173">
    <property type="entry name" value="Carboh/pur_kinase_PfkB_CS"/>
</dbReference>
<evidence type="ECO:0000256" key="2">
    <source>
        <dbReference type="ARBA" id="ARBA00012035"/>
    </source>
</evidence>
<feature type="binding site" evidence="12">
    <location>
        <begin position="249"/>
        <end position="250"/>
    </location>
    <ligand>
        <name>ATP</name>
        <dbReference type="ChEBI" id="CHEBI:30616"/>
    </ligand>
</feature>
<dbReference type="PANTHER" id="PTHR10584:SF166">
    <property type="entry name" value="RIBOKINASE"/>
    <property type="match status" value="1"/>
</dbReference>
<dbReference type="GO" id="GO:0004747">
    <property type="term" value="F:ribokinase activity"/>
    <property type="evidence" value="ECO:0007669"/>
    <property type="project" value="UniProtKB-UniRule"/>
</dbReference>